<dbReference type="Proteomes" id="UP001597525">
    <property type="component" value="Unassembled WGS sequence"/>
</dbReference>
<accession>A0ABW6BNV5</accession>
<feature type="domain" description="DUF6850" evidence="2">
    <location>
        <begin position="53"/>
        <end position="499"/>
    </location>
</feature>
<protein>
    <submittedName>
        <fullName evidence="3">DUF6850 family outer membrane beta-barrel protein</fullName>
    </submittedName>
</protein>
<organism evidence="3 4">
    <name type="scientific">Sphingobacterium bambusae</name>
    <dbReference type="NCBI Taxonomy" id="662858"/>
    <lineage>
        <taxon>Bacteria</taxon>
        <taxon>Pseudomonadati</taxon>
        <taxon>Bacteroidota</taxon>
        <taxon>Sphingobacteriia</taxon>
        <taxon>Sphingobacteriales</taxon>
        <taxon>Sphingobacteriaceae</taxon>
        <taxon>Sphingobacterium</taxon>
    </lineage>
</organism>
<evidence type="ECO:0000313" key="4">
    <source>
        <dbReference type="Proteomes" id="UP001597525"/>
    </source>
</evidence>
<sequence>MKKQYIIYTIALVATLFFSKGHAQENDTRDSLQRKVRYFSVDNPMWLKESVEARQTLLQLGYGTQAGDYRAAQDAQKARNINFNSEGSVTVKDVRLWGRFAYSNTIEDSTRFGHKTRHNPSSPWYFGSYGYNHYERTNYNIQARGQRYFAKDRFSVFGGLDYQIGNHFSNNDPRGNIDEIQVNGRLGLSAKLGNTVELGVEGHYGYGQENVEIAFRDDQRALVAVESPYLNYIVRGYGWKLEDWLLEKDMNYQNDMKRYGGALYLSWQSDLGKFYGKAQYGEEEQAYSQVLRNQSRNNALDDYRLKKLNYELLWDLRRDNKRYMAHLKSANNRGKDKVIESGNAANYAYQYDAHSLNLSYQVLQQRWQQLYEARVGLTNEVRRDGGISATFDYSRLDLSLSSLFTYQLSAEQHIELGLSALYSQNTAMHWSLPAINENIFHQYVFYHDIIYNQADTWGGRVHLGYRQPLNNKNFLRLTADGGYTKAVNLPELSRTTLSRPETERYDMRVTLAFGF</sequence>
<keyword evidence="1" id="KW-0732">Signal</keyword>
<evidence type="ECO:0000256" key="1">
    <source>
        <dbReference type="SAM" id="SignalP"/>
    </source>
</evidence>
<evidence type="ECO:0000313" key="3">
    <source>
        <dbReference type="EMBL" id="MFD2970159.1"/>
    </source>
</evidence>
<evidence type="ECO:0000259" key="2">
    <source>
        <dbReference type="Pfam" id="PF21012"/>
    </source>
</evidence>
<name>A0ABW6BNV5_9SPHI</name>
<dbReference type="Pfam" id="PF21012">
    <property type="entry name" value="DUF6850"/>
    <property type="match status" value="1"/>
</dbReference>
<reference evidence="4" key="1">
    <citation type="journal article" date="2019" name="Int. J. Syst. Evol. Microbiol.">
        <title>The Global Catalogue of Microorganisms (GCM) 10K type strain sequencing project: providing services to taxonomists for standard genome sequencing and annotation.</title>
        <authorList>
            <consortium name="The Broad Institute Genomics Platform"/>
            <consortium name="The Broad Institute Genome Sequencing Center for Infectious Disease"/>
            <person name="Wu L."/>
            <person name="Ma J."/>
        </authorList>
    </citation>
    <scope>NUCLEOTIDE SEQUENCE [LARGE SCALE GENOMIC DNA]</scope>
    <source>
        <strain evidence="4">KCTC 22814</strain>
    </source>
</reference>
<keyword evidence="4" id="KW-1185">Reference proteome</keyword>
<feature type="signal peptide" evidence="1">
    <location>
        <begin position="1"/>
        <end position="23"/>
    </location>
</feature>
<dbReference type="InterPro" id="IPR049236">
    <property type="entry name" value="DUF6850"/>
</dbReference>
<feature type="chain" id="PRO_5046323314" evidence="1">
    <location>
        <begin position="24"/>
        <end position="515"/>
    </location>
</feature>
<dbReference type="EMBL" id="JBHUPB010000015">
    <property type="protein sequence ID" value="MFD2970159.1"/>
    <property type="molecule type" value="Genomic_DNA"/>
</dbReference>
<comment type="caution">
    <text evidence="3">The sequence shown here is derived from an EMBL/GenBank/DDBJ whole genome shotgun (WGS) entry which is preliminary data.</text>
</comment>
<gene>
    <name evidence="3" type="ORF">ACFS7Y_22400</name>
</gene>
<proteinExistence type="predicted"/>
<dbReference type="RefSeq" id="WP_320183640.1">
    <property type="nucleotide sequence ID" value="NZ_CP138332.1"/>
</dbReference>